<accession>A0A2U8DYD7</accession>
<keyword evidence="2" id="KW-0472">Membrane</keyword>
<dbReference type="Gene3D" id="1.25.40.10">
    <property type="entry name" value="Tetratricopeptide repeat domain"/>
    <property type="match status" value="3"/>
</dbReference>
<dbReference type="Proteomes" id="UP000244910">
    <property type="component" value="Chromosome"/>
</dbReference>
<dbReference type="SUPFAM" id="SSF48452">
    <property type="entry name" value="TPR-like"/>
    <property type="match status" value="1"/>
</dbReference>
<protein>
    <recommendedName>
        <fullName evidence="5">Tetratricopeptide repeat protein</fullName>
    </recommendedName>
</protein>
<feature type="repeat" description="TPR" evidence="1">
    <location>
        <begin position="120"/>
        <end position="153"/>
    </location>
</feature>
<reference evidence="4" key="1">
    <citation type="submission" date="2017-04" db="EMBL/GenBank/DDBJ databases">
        <authorList>
            <person name="Song Y."/>
            <person name="Cho B.-K."/>
        </authorList>
    </citation>
    <scope>NUCLEOTIDE SEQUENCE [LARGE SCALE GENOMIC DNA]</scope>
    <source>
        <strain evidence="4">SL1</strain>
    </source>
</reference>
<organism evidence="3 4">
    <name type="scientific">Clostridium drakei</name>
    <dbReference type="NCBI Taxonomy" id="332101"/>
    <lineage>
        <taxon>Bacteria</taxon>
        <taxon>Bacillati</taxon>
        <taxon>Bacillota</taxon>
        <taxon>Clostridia</taxon>
        <taxon>Eubacteriales</taxon>
        <taxon>Clostridiaceae</taxon>
        <taxon>Clostridium</taxon>
    </lineage>
</organism>
<keyword evidence="2" id="KW-1133">Transmembrane helix</keyword>
<evidence type="ECO:0000313" key="4">
    <source>
        <dbReference type="Proteomes" id="UP000244910"/>
    </source>
</evidence>
<proteinExistence type="predicted"/>
<dbReference type="AlphaFoldDB" id="A0A2U8DYD7"/>
<keyword evidence="4" id="KW-1185">Reference proteome</keyword>
<dbReference type="RefSeq" id="WP_032078794.1">
    <property type="nucleotide sequence ID" value="NZ_CP020953.1"/>
</dbReference>
<feature type="transmembrane region" description="Helical" evidence="2">
    <location>
        <begin position="178"/>
        <end position="199"/>
    </location>
</feature>
<dbReference type="SMART" id="SM00028">
    <property type="entry name" value="TPR"/>
    <property type="match status" value="6"/>
</dbReference>
<gene>
    <name evidence="3" type="ORF">B9W14_23335</name>
</gene>
<evidence type="ECO:0008006" key="5">
    <source>
        <dbReference type="Google" id="ProtNLM"/>
    </source>
</evidence>
<dbReference type="InterPro" id="IPR011990">
    <property type="entry name" value="TPR-like_helical_dom_sf"/>
</dbReference>
<dbReference type="KEGG" id="cdrk:B9W14_23335"/>
<evidence type="ECO:0000256" key="2">
    <source>
        <dbReference type="SAM" id="Phobius"/>
    </source>
</evidence>
<dbReference type="PROSITE" id="PS50005">
    <property type="entry name" value="TPR"/>
    <property type="match status" value="1"/>
</dbReference>
<sequence>MDRSKKIYIKASNKYNSGYIDKAMDLCEESISLDIKNAASINLKGLLHYLKGDIDSARKLWKMNHQINNDGVSEKYLASTKSDETRLYTYEKAISLIKGLYINEALDLLEQCSESDYNYINVNNYKALCYIKKGQYDKAIDSIENVMKIDKNNSMAKENKKILVKCGVIKNKIETKKVIYCLIGILLIIVVTFGSTAIFKKVKSNIAKSHSTKTSKVNAAKISNNNGNKTTKEAPKKIQQETFPADKIKSDIQNKNFDNLYDDYIKWKDKNISNDDKEVISSVITILKNEGVEYFYGKGDGYINSQDIPNAKNNLIKAYEIGADNYLYPHIIYMLGTSFYLSSDSQNAIKYYTQYDEKYGTDDYEETVLYALATMYKDLDKDKALTYAQKLVDKYPKSIYNNSVIKSLIKK</sequence>
<dbReference type="EMBL" id="CP020953">
    <property type="protein sequence ID" value="AWI07284.1"/>
    <property type="molecule type" value="Genomic_DNA"/>
</dbReference>
<dbReference type="Pfam" id="PF13174">
    <property type="entry name" value="TPR_6"/>
    <property type="match status" value="1"/>
</dbReference>
<keyword evidence="1" id="KW-0802">TPR repeat</keyword>
<name>A0A2U8DYD7_9CLOT</name>
<dbReference type="OrthoDB" id="1938848at2"/>
<evidence type="ECO:0000256" key="1">
    <source>
        <dbReference type="PROSITE-ProRule" id="PRU00339"/>
    </source>
</evidence>
<keyword evidence="2" id="KW-0812">Transmembrane</keyword>
<dbReference type="InterPro" id="IPR019734">
    <property type="entry name" value="TPR_rpt"/>
</dbReference>
<evidence type="ECO:0000313" key="3">
    <source>
        <dbReference type="EMBL" id="AWI07284.1"/>
    </source>
</evidence>